<dbReference type="Proteomes" id="UP000598297">
    <property type="component" value="Unassembled WGS sequence"/>
</dbReference>
<dbReference type="RefSeq" id="WP_161692779.1">
    <property type="nucleotide sequence ID" value="NZ_JAAAHS010000001.1"/>
</dbReference>
<organism evidence="1 2">
    <name type="scientific">Streptomyces boluensis</name>
    <dbReference type="NCBI Taxonomy" id="1775135"/>
    <lineage>
        <taxon>Bacteria</taxon>
        <taxon>Bacillati</taxon>
        <taxon>Actinomycetota</taxon>
        <taxon>Actinomycetes</taxon>
        <taxon>Kitasatosporales</taxon>
        <taxon>Streptomycetaceae</taxon>
        <taxon>Streptomyces</taxon>
    </lineage>
</organism>
<evidence type="ECO:0000313" key="1">
    <source>
        <dbReference type="EMBL" id="NBE49907.1"/>
    </source>
</evidence>
<dbReference type="OrthoDB" id="9909113at2"/>
<reference evidence="1" key="1">
    <citation type="submission" date="2020-01" db="EMBL/GenBank/DDBJ databases">
        <title>Whole-genome analyses of novel actinobacteria.</title>
        <authorList>
            <person name="Sahin N."/>
        </authorList>
    </citation>
    <scope>NUCLEOTIDE SEQUENCE</scope>
    <source>
        <strain evidence="1">YC537</strain>
    </source>
</reference>
<evidence type="ECO:0000313" key="2">
    <source>
        <dbReference type="Proteomes" id="UP000598297"/>
    </source>
</evidence>
<accession>A0A964UMZ7</accession>
<sequence length="329" mass="36231">MGTKKPPEALLELLPAVHTALERHGVGAGGYTEERLRRDRMDQLIPLPGRGGVTDEEAEQAMFLAALARSKTGHLCPGVRWYLLALSPEPQAAEELRGQLEQALDRMEKRGFKMPKLATKGEKNASEHLDGDWLQAMESMRQFVVSLASHLEEADESVETLLSELLPSAELDPRRRSSAASLRDVGKILSSAFGRPMSQEEMGRIFETQAKACSMMLPLVDAVIPQQAMPASAARMTDPAYVRGLLRSARVSDLRAATLKFYSPGINGLSDRYEYADQQCKPASDADAWTLCALLEPSHWSIWQLAEGDSEGAMNHMLQQIERSDLSTG</sequence>
<dbReference type="EMBL" id="JAAAHS010000001">
    <property type="protein sequence ID" value="NBE49907.1"/>
    <property type="molecule type" value="Genomic_DNA"/>
</dbReference>
<keyword evidence="2" id="KW-1185">Reference proteome</keyword>
<dbReference type="AlphaFoldDB" id="A0A964UMZ7"/>
<name>A0A964UMZ7_9ACTN</name>
<comment type="caution">
    <text evidence="1">The sequence shown here is derived from an EMBL/GenBank/DDBJ whole genome shotgun (WGS) entry which is preliminary data.</text>
</comment>
<proteinExistence type="predicted"/>
<protein>
    <submittedName>
        <fullName evidence="1">Uncharacterized protein</fullName>
    </submittedName>
</protein>
<gene>
    <name evidence="1" type="ORF">GUY60_00385</name>
</gene>